<evidence type="ECO:0000313" key="3">
    <source>
        <dbReference type="EMBL" id="GIJ51898.1"/>
    </source>
</evidence>
<evidence type="ECO:0000256" key="1">
    <source>
        <dbReference type="SAM" id="MobiDB-lite"/>
    </source>
</evidence>
<keyword evidence="2" id="KW-0472">Membrane</keyword>
<comment type="caution">
    <text evidence="3">The sequence shown here is derived from an EMBL/GenBank/DDBJ whole genome shotgun (WGS) entry which is preliminary data.</text>
</comment>
<dbReference type="EMBL" id="BOPF01000057">
    <property type="protein sequence ID" value="GIJ51898.1"/>
    <property type="molecule type" value="Genomic_DNA"/>
</dbReference>
<feature type="compositionally biased region" description="Low complexity" evidence="1">
    <location>
        <begin position="120"/>
        <end position="154"/>
    </location>
</feature>
<feature type="transmembrane region" description="Helical" evidence="2">
    <location>
        <begin position="90"/>
        <end position="113"/>
    </location>
</feature>
<sequence>MNESTGVVLSARPVWLRAGDGRASKHLRLRVEYETDDGLREEQFQVPYRPGIRVGSTVTVAERRGRGVQLVLDETAPVEWWRPTQVRSGLLTYAAILGVMLVFGGVVLGGVMYGSRGTPVSPWGPGGSPVPSESLTPSGVSPSGASPSGQSAPPSVTPGN</sequence>
<evidence type="ECO:0000256" key="2">
    <source>
        <dbReference type="SAM" id="Phobius"/>
    </source>
</evidence>
<accession>A0A8J4DW58</accession>
<dbReference type="AlphaFoldDB" id="A0A8J4DW58"/>
<keyword evidence="2" id="KW-0812">Transmembrane</keyword>
<feature type="region of interest" description="Disordered" evidence="1">
    <location>
        <begin position="120"/>
        <end position="160"/>
    </location>
</feature>
<protein>
    <submittedName>
        <fullName evidence="3">Uncharacterized protein</fullName>
    </submittedName>
</protein>
<name>A0A8J4DW58_9ACTN</name>
<keyword evidence="4" id="KW-1185">Reference proteome</keyword>
<gene>
    <name evidence="3" type="ORF">Val02_87840</name>
</gene>
<proteinExistence type="predicted"/>
<evidence type="ECO:0000313" key="4">
    <source>
        <dbReference type="Proteomes" id="UP000619260"/>
    </source>
</evidence>
<organism evidence="3 4">
    <name type="scientific">Virgisporangium aliadipatigenens</name>
    <dbReference type="NCBI Taxonomy" id="741659"/>
    <lineage>
        <taxon>Bacteria</taxon>
        <taxon>Bacillati</taxon>
        <taxon>Actinomycetota</taxon>
        <taxon>Actinomycetes</taxon>
        <taxon>Micromonosporales</taxon>
        <taxon>Micromonosporaceae</taxon>
        <taxon>Virgisporangium</taxon>
    </lineage>
</organism>
<keyword evidence="2" id="KW-1133">Transmembrane helix</keyword>
<dbReference type="Proteomes" id="UP000619260">
    <property type="component" value="Unassembled WGS sequence"/>
</dbReference>
<reference evidence="3" key="1">
    <citation type="submission" date="2021-01" db="EMBL/GenBank/DDBJ databases">
        <title>Whole genome shotgun sequence of Virgisporangium aliadipatigenens NBRC 105644.</title>
        <authorList>
            <person name="Komaki H."/>
            <person name="Tamura T."/>
        </authorList>
    </citation>
    <scope>NUCLEOTIDE SEQUENCE</scope>
    <source>
        <strain evidence="3">NBRC 105644</strain>
    </source>
</reference>